<dbReference type="Gene3D" id="1.10.3670.10">
    <property type="entry name" value="Putative xylanase like domain"/>
    <property type="match status" value="1"/>
</dbReference>
<dbReference type="EMBL" id="AMCI01000774">
    <property type="protein sequence ID" value="EJX07859.1"/>
    <property type="molecule type" value="Genomic_DNA"/>
</dbReference>
<dbReference type="AlphaFoldDB" id="J9GKJ0"/>
<dbReference type="Gene3D" id="2.30.260.10">
    <property type="entry name" value="putative xylanase like domain"/>
    <property type="match status" value="1"/>
</dbReference>
<protein>
    <submittedName>
        <fullName evidence="1">Xylanase</fullName>
    </submittedName>
</protein>
<dbReference type="GO" id="GO:0045493">
    <property type="term" value="P:xylan catabolic process"/>
    <property type="evidence" value="ECO:0007669"/>
    <property type="project" value="UniProtKB-KW"/>
</dbReference>
<dbReference type="InterPro" id="IPR038765">
    <property type="entry name" value="Papain-like_cys_pep_sf"/>
</dbReference>
<accession>J9GKJ0</accession>
<gene>
    <name evidence="1" type="ORF">EVA_04039</name>
</gene>
<reference evidence="1" key="1">
    <citation type="journal article" date="2012" name="PLoS ONE">
        <title>Gene sets for utilization of primary and secondary nutrition supplies in the distal gut of endangered iberian lynx.</title>
        <authorList>
            <person name="Alcaide M."/>
            <person name="Messina E."/>
            <person name="Richter M."/>
            <person name="Bargiela R."/>
            <person name="Peplies J."/>
            <person name="Huws S.A."/>
            <person name="Newbold C.J."/>
            <person name="Golyshin P.N."/>
            <person name="Simon M.A."/>
            <person name="Lopez G."/>
            <person name="Yakimov M.M."/>
            <person name="Ferrer M."/>
        </authorList>
    </citation>
    <scope>NUCLEOTIDE SEQUENCE</scope>
</reference>
<dbReference type="SUPFAM" id="SSF54001">
    <property type="entry name" value="Cysteine proteinases"/>
    <property type="match status" value="1"/>
</dbReference>
<dbReference type="Pfam" id="PF07313">
    <property type="entry name" value="AmiA-like"/>
    <property type="match status" value="1"/>
</dbReference>
<dbReference type="InterPro" id="IPR010846">
    <property type="entry name" value="AmiA-like"/>
</dbReference>
<keyword evidence="1" id="KW-0858">Xylan degradation</keyword>
<keyword evidence="1" id="KW-0624">Polysaccharide degradation</keyword>
<evidence type="ECO:0000313" key="1">
    <source>
        <dbReference type="EMBL" id="EJX07859.1"/>
    </source>
</evidence>
<proteinExistence type="predicted"/>
<dbReference type="GO" id="GO:0016798">
    <property type="term" value="F:hydrolase activity, acting on glycosyl bonds"/>
    <property type="evidence" value="ECO:0007669"/>
    <property type="project" value="UniProtKB-KW"/>
</dbReference>
<name>J9GKJ0_9ZZZZ</name>
<organism evidence="1">
    <name type="scientific">gut metagenome</name>
    <dbReference type="NCBI Taxonomy" id="749906"/>
    <lineage>
        <taxon>unclassified sequences</taxon>
        <taxon>metagenomes</taxon>
        <taxon>organismal metagenomes</taxon>
    </lineage>
</organism>
<comment type="caution">
    <text evidence="1">The sequence shown here is derived from an EMBL/GenBank/DDBJ whole genome shotgun (WGS) entry which is preliminary data.</text>
</comment>
<keyword evidence="1" id="KW-0378">Hydrolase</keyword>
<keyword evidence="1" id="KW-0326">Glycosidase</keyword>
<sequence length="298" mass="34027">MKKILWTACLCTALLGIGKSNATLVPASPWPSSLSHSTFHSDSIRAEQWLTEAKSLPKDSCRTLYFAQRLWGVPYVAHTLDQGKDEELVSRLDALDCTTFVEAVVALTLTEREGETAWSRFRYHLQRLRYRKGQRTDYASRLHYFSDWIADNEQKGIVRERTGQLQQAEPAFLNLNFMSTHPQSYPQLRHHPTAVKQIAQIEQKWQNRQIAYLPKAKLNASPTALDIRNGDILALTTSIPGLDVVHVGFAQWINGRLHLVHASSKHRRVLQDPQPLYEYSRSQKTHTGIRVISVCTEE</sequence>
<keyword evidence="1" id="KW-0119">Carbohydrate metabolism</keyword>